<keyword evidence="3" id="KW-1003">Cell membrane</keyword>
<dbReference type="GO" id="GO:0005886">
    <property type="term" value="C:plasma membrane"/>
    <property type="evidence" value="ECO:0007669"/>
    <property type="project" value="UniProtKB-SubCell"/>
</dbReference>
<keyword evidence="6 9" id="KW-1133">Transmembrane helix</keyword>
<dbReference type="STRING" id="1353528.DT23_13695"/>
<evidence type="ECO:0000256" key="4">
    <source>
        <dbReference type="ARBA" id="ARBA00022519"/>
    </source>
</evidence>
<feature type="domain" description="Tripartite ATP-independent periplasmic transporters DctQ component" evidence="10">
    <location>
        <begin position="31"/>
        <end position="162"/>
    </location>
</feature>
<dbReference type="EMBL" id="AUNB01000020">
    <property type="protein sequence ID" value="KEO60280.1"/>
    <property type="molecule type" value="Genomic_DNA"/>
</dbReference>
<keyword evidence="4 9" id="KW-0997">Cell inner membrane</keyword>
<evidence type="ECO:0000256" key="8">
    <source>
        <dbReference type="ARBA" id="ARBA00038436"/>
    </source>
</evidence>
<comment type="subcellular location">
    <subcellularLocation>
        <location evidence="1 9">Cell inner membrane</location>
        <topology evidence="1 9">Multi-pass membrane protein</topology>
    </subcellularLocation>
</comment>
<dbReference type="InterPro" id="IPR055348">
    <property type="entry name" value="DctQ"/>
</dbReference>
<dbReference type="RefSeq" id="WP_038130217.1">
    <property type="nucleotide sequence ID" value="NZ_AUNB01000020.1"/>
</dbReference>
<evidence type="ECO:0000256" key="9">
    <source>
        <dbReference type="RuleBase" id="RU369079"/>
    </source>
</evidence>
<keyword evidence="7 9" id="KW-0472">Membrane</keyword>
<dbReference type="PANTHER" id="PTHR35011">
    <property type="entry name" value="2,3-DIKETO-L-GULONATE TRAP TRANSPORTER SMALL PERMEASE PROTEIN YIAM"/>
    <property type="match status" value="1"/>
</dbReference>
<keyword evidence="12" id="KW-1185">Reference proteome</keyword>
<evidence type="ECO:0000256" key="2">
    <source>
        <dbReference type="ARBA" id="ARBA00022448"/>
    </source>
</evidence>
<comment type="similarity">
    <text evidence="8 9">Belongs to the TRAP transporter small permease family.</text>
</comment>
<evidence type="ECO:0000256" key="6">
    <source>
        <dbReference type="ARBA" id="ARBA00022989"/>
    </source>
</evidence>
<comment type="caution">
    <text evidence="11">The sequence shown here is derived from an EMBL/GenBank/DDBJ whole genome shotgun (WGS) entry which is preliminary data.</text>
</comment>
<evidence type="ECO:0000256" key="3">
    <source>
        <dbReference type="ARBA" id="ARBA00022475"/>
    </source>
</evidence>
<evidence type="ECO:0000313" key="12">
    <source>
        <dbReference type="Proteomes" id="UP000027471"/>
    </source>
</evidence>
<dbReference type="GO" id="GO:0015740">
    <property type="term" value="P:C4-dicarboxylate transport"/>
    <property type="evidence" value="ECO:0007669"/>
    <property type="project" value="TreeGrafter"/>
</dbReference>
<evidence type="ECO:0000256" key="7">
    <source>
        <dbReference type="ARBA" id="ARBA00023136"/>
    </source>
</evidence>
<organism evidence="11 12">
    <name type="scientific">Thioclava indica</name>
    <dbReference type="NCBI Taxonomy" id="1353528"/>
    <lineage>
        <taxon>Bacteria</taxon>
        <taxon>Pseudomonadati</taxon>
        <taxon>Pseudomonadota</taxon>
        <taxon>Alphaproteobacteria</taxon>
        <taxon>Rhodobacterales</taxon>
        <taxon>Paracoccaceae</taxon>
        <taxon>Thioclava</taxon>
    </lineage>
</organism>
<dbReference type="InterPro" id="IPR007387">
    <property type="entry name" value="TRAP_DctQ"/>
</dbReference>
<dbReference type="PANTHER" id="PTHR35011:SF10">
    <property type="entry name" value="TRAP TRANSPORTER SMALL PERMEASE PROTEIN"/>
    <property type="match status" value="1"/>
</dbReference>
<accession>A0A074JWL4</accession>
<dbReference type="OrthoDB" id="9797534at2"/>
<evidence type="ECO:0000313" key="11">
    <source>
        <dbReference type="EMBL" id="KEO60280.1"/>
    </source>
</evidence>
<evidence type="ECO:0000256" key="5">
    <source>
        <dbReference type="ARBA" id="ARBA00022692"/>
    </source>
</evidence>
<proteinExistence type="inferred from homology"/>
<sequence>MRRLLDKAYLYSAGLAALSILAICLLVSAQVCLNILARLGGPDLSFTIPSYADFSGYLLASASFLALAHTLRHGTHIRVNLVISRLSERPRWVLECVTLAVATLTSFYATWFAALMTMESWQYGDKSTGIVAISIWMPQSVMVAGLALLGVAFLDTLIESLRAGRSVIVDHTVE</sequence>
<dbReference type="AlphaFoldDB" id="A0A074JWL4"/>
<name>A0A074JWL4_9RHOB</name>
<comment type="subunit">
    <text evidence="9">The complex comprises the extracytoplasmic solute receptor protein and the two transmembrane proteins.</text>
</comment>
<gene>
    <name evidence="11" type="ORF">DT23_13695</name>
</gene>
<dbReference type="eggNOG" id="COG4665">
    <property type="taxonomic scope" value="Bacteria"/>
</dbReference>
<comment type="function">
    <text evidence="9">Part of the tripartite ATP-independent periplasmic (TRAP) transport system.</text>
</comment>
<feature type="transmembrane region" description="Helical" evidence="9">
    <location>
        <begin position="135"/>
        <end position="158"/>
    </location>
</feature>
<evidence type="ECO:0000259" key="10">
    <source>
        <dbReference type="Pfam" id="PF04290"/>
    </source>
</evidence>
<protein>
    <recommendedName>
        <fullName evidence="9">TRAP transporter small permease protein</fullName>
    </recommendedName>
</protein>
<feature type="transmembrane region" description="Helical" evidence="9">
    <location>
        <begin position="53"/>
        <end position="71"/>
    </location>
</feature>
<keyword evidence="5 9" id="KW-0812">Transmembrane</keyword>
<dbReference type="GO" id="GO:0022857">
    <property type="term" value="F:transmembrane transporter activity"/>
    <property type="evidence" value="ECO:0007669"/>
    <property type="project" value="UniProtKB-UniRule"/>
</dbReference>
<reference evidence="11 12" key="1">
    <citation type="journal article" date="2015" name="Antonie Van Leeuwenhoek">
        <title>Thioclava indica sp. nov., isolated from surface seawater of the Indian Ocean.</title>
        <authorList>
            <person name="Liu Y."/>
            <person name="Lai Q."/>
            <person name="Du J."/>
            <person name="Xu H."/>
            <person name="Jiang L."/>
            <person name="Shao Z."/>
        </authorList>
    </citation>
    <scope>NUCLEOTIDE SEQUENCE [LARGE SCALE GENOMIC DNA]</scope>
    <source>
        <strain evidence="11 12">DT23-4</strain>
    </source>
</reference>
<comment type="caution">
    <text evidence="9">Lacks conserved residue(s) required for the propagation of feature annotation.</text>
</comment>
<evidence type="ECO:0000256" key="1">
    <source>
        <dbReference type="ARBA" id="ARBA00004429"/>
    </source>
</evidence>
<feature type="transmembrane region" description="Helical" evidence="9">
    <location>
        <begin position="92"/>
        <end position="115"/>
    </location>
</feature>
<keyword evidence="2 9" id="KW-0813">Transport</keyword>
<dbReference type="Pfam" id="PF04290">
    <property type="entry name" value="DctQ"/>
    <property type="match status" value="1"/>
</dbReference>
<dbReference type="Proteomes" id="UP000027471">
    <property type="component" value="Unassembled WGS sequence"/>
</dbReference>